<proteinExistence type="predicted"/>
<organism evidence="3 4">
    <name type="scientific">Streptosporangium minutum</name>
    <dbReference type="NCBI Taxonomy" id="569862"/>
    <lineage>
        <taxon>Bacteria</taxon>
        <taxon>Bacillati</taxon>
        <taxon>Actinomycetota</taxon>
        <taxon>Actinomycetes</taxon>
        <taxon>Streptosporangiales</taxon>
        <taxon>Streptosporangiaceae</taxon>
        <taxon>Streptosporangium</taxon>
    </lineage>
</organism>
<gene>
    <name evidence="3" type="ORF">CA984_38525</name>
</gene>
<evidence type="ECO:0008006" key="5">
    <source>
        <dbReference type="Google" id="ProtNLM"/>
    </source>
</evidence>
<feature type="compositionally biased region" description="Acidic residues" evidence="1">
    <location>
        <begin position="116"/>
        <end position="125"/>
    </location>
</feature>
<keyword evidence="2" id="KW-0812">Transmembrane</keyword>
<dbReference type="AlphaFoldDB" id="A0A243QZG0"/>
<evidence type="ECO:0000313" key="4">
    <source>
        <dbReference type="Proteomes" id="UP000194761"/>
    </source>
</evidence>
<feature type="compositionally biased region" description="Low complexity" evidence="1">
    <location>
        <begin position="39"/>
        <end position="51"/>
    </location>
</feature>
<keyword evidence="2" id="KW-0472">Membrane</keyword>
<feature type="transmembrane region" description="Helical" evidence="2">
    <location>
        <begin position="12"/>
        <end position="33"/>
    </location>
</feature>
<evidence type="ECO:0000313" key="3">
    <source>
        <dbReference type="EMBL" id="OUC86713.1"/>
    </source>
</evidence>
<dbReference type="EMBL" id="NGFP01000295">
    <property type="protein sequence ID" value="OUC86713.1"/>
    <property type="molecule type" value="Genomic_DNA"/>
</dbReference>
<reference evidence="3 4" key="1">
    <citation type="submission" date="2017-05" db="EMBL/GenBank/DDBJ databases">
        <title>Biotechnological potential of actinobacteria isolated from South African environments.</title>
        <authorList>
            <person name="Le Roes-Hill M."/>
            <person name="Prins A."/>
            <person name="Durrell K.A."/>
        </authorList>
    </citation>
    <scope>NUCLEOTIDE SEQUENCE [LARGE SCALE GENOMIC DNA]</scope>
    <source>
        <strain evidence="3">M26</strain>
    </source>
</reference>
<name>A0A243QZG0_9ACTN</name>
<accession>A0A243QZG0</accession>
<feature type="compositionally biased region" description="Polar residues" evidence="1">
    <location>
        <begin position="83"/>
        <end position="94"/>
    </location>
</feature>
<feature type="compositionally biased region" description="Low complexity" evidence="1">
    <location>
        <begin position="59"/>
        <end position="69"/>
    </location>
</feature>
<feature type="region of interest" description="Disordered" evidence="1">
    <location>
        <begin position="38"/>
        <end position="178"/>
    </location>
</feature>
<dbReference type="Proteomes" id="UP000194761">
    <property type="component" value="Unassembled WGS sequence"/>
</dbReference>
<keyword evidence="2" id="KW-1133">Transmembrane helix</keyword>
<evidence type="ECO:0000256" key="2">
    <source>
        <dbReference type="SAM" id="Phobius"/>
    </source>
</evidence>
<feature type="compositionally biased region" description="Low complexity" evidence="1">
    <location>
        <begin position="139"/>
        <end position="162"/>
    </location>
</feature>
<keyword evidence="4" id="KW-1185">Reference proteome</keyword>
<comment type="caution">
    <text evidence="3">The sequence shown here is derived from an EMBL/GenBank/DDBJ whole genome shotgun (WGS) entry which is preliminary data.</text>
</comment>
<evidence type="ECO:0000256" key="1">
    <source>
        <dbReference type="SAM" id="MobiDB-lite"/>
    </source>
</evidence>
<sequence length="279" mass="28237">MPQPRQKTRRPVGLLLAGAAALVVVGGGTVVVLQNGEKAAAARPVASTPASQGAEESDPALTPDDPPAAWESPKPRKSPSPSVQVTSETVSQPTARPADQPTVRPTKKAGGGSGDGEPEPDEETSEPPSVIEPTDAGLPSPTVKPPATAKPTAKPTSKPSATGKQTASPPKPNPFTPTGVCGSGYKVVNSRALGSAATIYLLYSSGAGKNCVVTMAKYVPPSKISMNATLQVKGGSSGGNPGSFTFYAGPVRLSAVKKCVIWGGSYGSLSWKSGWSHCG</sequence>
<protein>
    <recommendedName>
        <fullName evidence="5">Serine/threonine protein kinase</fullName>
    </recommendedName>
</protein>